<dbReference type="InterPro" id="IPR052919">
    <property type="entry name" value="TA_system_RNase"/>
</dbReference>
<evidence type="ECO:0000313" key="2">
    <source>
        <dbReference type="EMBL" id="ETR69454.1"/>
    </source>
</evidence>
<proteinExistence type="predicted"/>
<dbReference type="Proteomes" id="UP000189670">
    <property type="component" value="Unassembled WGS sequence"/>
</dbReference>
<dbReference type="PANTHER" id="PTHR36173:SF2">
    <property type="entry name" value="RIBONUCLEASE VAPC16"/>
    <property type="match status" value="1"/>
</dbReference>
<dbReference type="SUPFAM" id="SSF88723">
    <property type="entry name" value="PIN domain-like"/>
    <property type="match status" value="1"/>
</dbReference>
<dbReference type="InterPro" id="IPR002716">
    <property type="entry name" value="PIN_dom"/>
</dbReference>
<dbReference type="InterPro" id="IPR041705">
    <property type="entry name" value="PIN_Sll0205"/>
</dbReference>
<feature type="domain" description="PIN" evidence="1">
    <location>
        <begin position="4"/>
        <end position="121"/>
    </location>
</feature>
<dbReference type="CDD" id="cd09872">
    <property type="entry name" value="PIN_Sll0205-like"/>
    <property type="match status" value="1"/>
</dbReference>
<comment type="caution">
    <text evidence="2">The sequence shown here is derived from an EMBL/GenBank/DDBJ whole genome shotgun (WGS) entry which is preliminary data.</text>
</comment>
<sequence length="128" mass="14972">MRALLDTNSFLWFISGNEKLSIKARNFIEDFENELVLSIASLWEIAIKVSIGKLQLLKHFDILIPEKIEENEIEILNLELNHFSTMMKLPFHHRDPFDRIIIAQSITENISVITSDGIFEDYLVKVIW</sequence>
<evidence type="ECO:0000313" key="3">
    <source>
        <dbReference type="Proteomes" id="UP000189670"/>
    </source>
</evidence>
<name>A0A1V1P3S9_9BACT</name>
<dbReference type="Gene3D" id="3.40.50.1010">
    <property type="entry name" value="5'-nuclease"/>
    <property type="match status" value="1"/>
</dbReference>
<organism evidence="2 3">
    <name type="scientific">Candidatus Magnetoglobus multicellularis str. Araruama</name>
    <dbReference type="NCBI Taxonomy" id="890399"/>
    <lineage>
        <taxon>Bacteria</taxon>
        <taxon>Pseudomonadati</taxon>
        <taxon>Thermodesulfobacteriota</taxon>
        <taxon>Desulfobacteria</taxon>
        <taxon>Desulfobacterales</taxon>
        <taxon>Desulfobacteraceae</taxon>
        <taxon>Candidatus Magnetoglobus</taxon>
    </lineage>
</organism>
<evidence type="ECO:0000259" key="1">
    <source>
        <dbReference type="Pfam" id="PF01850"/>
    </source>
</evidence>
<accession>A0A1V1P3S9</accession>
<dbReference type="EMBL" id="ATBP01000638">
    <property type="protein sequence ID" value="ETR69454.1"/>
    <property type="molecule type" value="Genomic_DNA"/>
</dbReference>
<dbReference type="InterPro" id="IPR029060">
    <property type="entry name" value="PIN-like_dom_sf"/>
</dbReference>
<dbReference type="AlphaFoldDB" id="A0A1V1P3S9"/>
<gene>
    <name evidence="2" type="ORF">OMM_09583</name>
</gene>
<reference evidence="3" key="1">
    <citation type="submission" date="2012-11" db="EMBL/GenBank/DDBJ databases">
        <authorList>
            <person name="Lucero-Rivera Y.E."/>
            <person name="Tovar-Ramirez D."/>
        </authorList>
    </citation>
    <scope>NUCLEOTIDE SEQUENCE [LARGE SCALE GENOMIC DNA]</scope>
    <source>
        <strain evidence="3">Araruama</strain>
    </source>
</reference>
<dbReference type="PANTHER" id="PTHR36173">
    <property type="entry name" value="RIBONUCLEASE VAPC16-RELATED"/>
    <property type="match status" value="1"/>
</dbReference>
<protein>
    <submittedName>
        <fullName evidence="2">PilT protein-like protein</fullName>
    </submittedName>
</protein>
<dbReference type="Pfam" id="PF01850">
    <property type="entry name" value="PIN"/>
    <property type="match status" value="1"/>
</dbReference>